<evidence type="ECO:0000256" key="1">
    <source>
        <dbReference type="SAM" id="Phobius"/>
    </source>
</evidence>
<feature type="transmembrane region" description="Helical" evidence="1">
    <location>
        <begin position="34"/>
        <end position="53"/>
    </location>
</feature>
<keyword evidence="1" id="KW-0812">Transmembrane</keyword>
<protein>
    <recommendedName>
        <fullName evidence="2">DUF6533 domain-containing protein</fullName>
    </recommendedName>
</protein>
<feature type="transmembrane region" description="Helical" evidence="1">
    <location>
        <begin position="65"/>
        <end position="85"/>
    </location>
</feature>
<keyword evidence="1" id="KW-1133">Transmembrane helix</keyword>
<feature type="transmembrane region" description="Helical" evidence="1">
    <location>
        <begin position="91"/>
        <end position="112"/>
    </location>
</feature>
<dbReference type="InterPro" id="IPR045340">
    <property type="entry name" value="DUF6533"/>
</dbReference>
<evidence type="ECO:0000259" key="2">
    <source>
        <dbReference type="Pfam" id="PF20151"/>
    </source>
</evidence>
<proteinExistence type="predicted"/>
<organism evidence="3 4">
    <name type="scientific">Wolfiporia cocos (strain MD-104)</name>
    <name type="common">Brown rot fungus</name>
    <dbReference type="NCBI Taxonomy" id="742152"/>
    <lineage>
        <taxon>Eukaryota</taxon>
        <taxon>Fungi</taxon>
        <taxon>Dikarya</taxon>
        <taxon>Basidiomycota</taxon>
        <taxon>Agaricomycotina</taxon>
        <taxon>Agaricomycetes</taxon>
        <taxon>Polyporales</taxon>
        <taxon>Phaeolaceae</taxon>
        <taxon>Wolfiporia</taxon>
    </lineage>
</organism>
<name>A0A2H3JDQ0_WOLCO</name>
<dbReference type="Pfam" id="PF20151">
    <property type="entry name" value="DUF6533"/>
    <property type="match status" value="1"/>
</dbReference>
<dbReference type="OrthoDB" id="2756498at2759"/>
<evidence type="ECO:0000313" key="4">
    <source>
        <dbReference type="Proteomes" id="UP000218811"/>
    </source>
</evidence>
<gene>
    <name evidence="3" type="ORF">WOLCODRAFT_67003</name>
</gene>
<accession>A0A2H3JDQ0</accession>
<reference evidence="3 4" key="1">
    <citation type="journal article" date="2012" name="Science">
        <title>The Paleozoic origin of enzymatic lignin decomposition reconstructed from 31 fungal genomes.</title>
        <authorList>
            <person name="Floudas D."/>
            <person name="Binder M."/>
            <person name="Riley R."/>
            <person name="Barry K."/>
            <person name="Blanchette R.A."/>
            <person name="Henrissat B."/>
            <person name="Martinez A.T."/>
            <person name="Otillar R."/>
            <person name="Spatafora J.W."/>
            <person name="Yadav J.S."/>
            <person name="Aerts A."/>
            <person name="Benoit I."/>
            <person name="Boyd A."/>
            <person name="Carlson A."/>
            <person name="Copeland A."/>
            <person name="Coutinho P.M."/>
            <person name="de Vries R.P."/>
            <person name="Ferreira P."/>
            <person name="Findley K."/>
            <person name="Foster B."/>
            <person name="Gaskell J."/>
            <person name="Glotzer D."/>
            <person name="Gorecki P."/>
            <person name="Heitman J."/>
            <person name="Hesse C."/>
            <person name="Hori C."/>
            <person name="Igarashi K."/>
            <person name="Jurgens J.A."/>
            <person name="Kallen N."/>
            <person name="Kersten P."/>
            <person name="Kohler A."/>
            <person name="Kuees U."/>
            <person name="Kumar T.K.A."/>
            <person name="Kuo A."/>
            <person name="LaButti K."/>
            <person name="Larrondo L.F."/>
            <person name="Lindquist E."/>
            <person name="Ling A."/>
            <person name="Lombard V."/>
            <person name="Lucas S."/>
            <person name="Lundell T."/>
            <person name="Martin R."/>
            <person name="McLaughlin D.J."/>
            <person name="Morgenstern I."/>
            <person name="Morin E."/>
            <person name="Murat C."/>
            <person name="Nagy L.G."/>
            <person name="Nolan M."/>
            <person name="Ohm R.A."/>
            <person name="Patyshakuliyeva A."/>
            <person name="Rokas A."/>
            <person name="Ruiz-Duenas F.J."/>
            <person name="Sabat G."/>
            <person name="Salamov A."/>
            <person name="Samejima M."/>
            <person name="Schmutz J."/>
            <person name="Slot J.C."/>
            <person name="St John F."/>
            <person name="Stenlid J."/>
            <person name="Sun H."/>
            <person name="Sun S."/>
            <person name="Syed K."/>
            <person name="Tsang A."/>
            <person name="Wiebenga A."/>
            <person name="Young D."/>
            <person name="Pisabarro A."/>
            <person name="Eastwood D.C."/>
            <person name="Martin F."/>
            <person name="Cullen D."/>
            <person name="Grigoriev I.V."/>
            <person name="Hibbett D.S."/>
        </authorList>
    </citation>
    <scope>NUCLEOTIDE SEQUENCE [LARGE SCALE GENOMIC DNA]</scope>
    <source>
        <strain evidence="3 4">MD-104</strain>
    </source>
</reference>
<feature type="domain" description="DUF6533" evidence="2">
    <location>
        <begin position="1"/>
        <end position="37"/>
    </location>
</feature>
<keyword evidence="4" id="KW-1185">Reference proteome</keyword>
<dbReference type="Proteomes" id="UP000218811">
    <property type="component" value="Unassembled WGS sequence"/>
</dbReference>
<sequence length="129" mass="14363">LIIYDYVLTASQEVKYVWGNRVTLPAAVFYCNRYLVVAYGIIGICSILPWSNFAVRLPLISKRSCLTLVCRGVFFASFSALRVYAVSGQNIQLTLTVGILALVCTVCELVWLEILGDEQSISTRTSRCL</sequence>
<feature type="non-terminal residue" evidence="3">
    <location>
        <position position="1"/>
    </location>
</feature>
<keyword evidence="1" id="KW-0472">Membrane</keyword>
<dbReference type="AlphaFoldDB" id="A0A2H3JDQ0"/>
<evidence type="ECO:0000313" key="3">
    <source>
        <dbReference type="EMBL" id="PCH40382.1"/>
    </source>
</evidence>
<dbReference type="EMBL" id="KB468053">
    <property type="protein sequence ID" value="PCH40382.1"/>
    <property type="molecule type" value="Genomic_DNA"/>
</dbReference>